<gene>
    <name evidence="2" type="ORF">PMACD_LOCUS14478</name>
</gene>
<keyword evidence="1" id="KW-0812">Transmembrane</keyword>
<protein>
    <submittedName>
        <fullName evidence="2">Uncharacterized protein</fullName>
    </submittedName>
</protein>
<dbReference type="Proteomes" id="UP000663880">
    <property type="component" value="Unassembled WGS sequence"/>
</dbReference>
<proteinExistence type="predicted"/>
<name>A0A821X7V3_9NEOP</name>
<evidence type="ECO:0000313" key="3">
    <source>
        <dbReference type="Proteomes" id="UP000663880"/>
    </source>
</evidence>
<keyword evidence="3" id="KW-1185">Reference proteome</keyword>
<evidence type="ECO:0000313" key="2">
    <source>
        <dbReference type="EMBL" id="CAF4938222.1"/>
    </source>
</evidence>
<dbReference type="OrthoDB" id="9445642at2759"/>
<accession>A0A821X7V3</accession>
<sequence length="332" mass="38070">MLVLSPVTSGSSQLSCNIMDLLEFTTSTLWGWRDILAPVPRGAKPTFPEILRQSRVRARPLHCNMKPLHFAIFIVIIVSVNGKISGGPRGRFDDKNHRKSSHHVTAHHAHYSYHPPSEIHFMCRRCSNFAPYPVYHGVLPTYIYKYRESNGSFGYLLSGLALYNLGRASAEHWEYTHFYSLNRNENCSMQVVDQKHFEETVFPCFMMSSFMDRSPESLIPNPEALDITSPQIDVRPYISHTGSALQVTRDQECFIWHNATTSREKNVIPCALLKEYAETMKPSGIPVYVWLPITIGTVITIYILCQCCCKSKSRKDESLKPSAIRFYSHYYY</sequence>
<evidence type="ECO:0000256" key="1">
    <source>
        <dbReference type="SAM" id="Phobius"/>
    </source>
</evidence>
<reference evidence="2" key="1">
    <citation type="submission" date="2021-02" db="EMBL/GenBank/DDBJ databases">
        <authorList>
            <person name="Steward A R."/>
        </authorList>
    </citation>
    <scope>NUCLEOTIDE SEQUENCE</scope>
</reference>
<dbReference type="EMBL" id="CAJOBZ010000065">
    <property type="protein sequence ID" value="CAF4938222.1"/>
    <property type="molecule type" value="Genomic_DNA"/>
</dbReference>
<dbReference type="AlphaFoldDB" id="A0A821X7V3"/>
<comment type="caution">
    <text evidence="2">The sequence shown here is derived from an EMBL/GenBank/DDBJ whole genome shotgun (WGS) entry which is preliminary data.</text>
</comment>
<feature type="transmembrane region" description="Helical" evidence="1">
    <location>
        <begin position="287"/>
        <end position="305"/>
    </location>
</feature>
<keyword evidence="1" id="KW-1133">Transmembrane helix</keyword>
<keyword evidence="1" id="KW-0472">Membrane</keyword>
<organism evidence="2 3">
    <name type="scientific">Pieris macdunnoughi</name>
    <dbReference type="NCBI Taxonomy" id="345717"/>
    <lineage>
        <taxon>Eukaryota</taxon>
        <taxon>Metazoa</taxon>
        <taxon>Ecdysozoa</taxon>
        <taxon>Arthropoda</taxon>
        <taxon>Hexapoda</taxon>
        <taxon>Insecta</taxon>
        <taxon>Pterygota</taxon>
        <taxon>Neoptera</taxon>
        <taxon>Endopterygota</taxon>
        <taxon>Lepidoptera</taxon>
        <taxon>Glossata</taxon>
        <taxon>Ditrysia</taxon>
        <taxon>Papilionoidea</taxon>
        <taxon>Pieridae</taxon>
        <taxon>Pierinae</taxon>
        <taxon>Pieris</taxon>
    </lineage>
</organism>